<evidence type="ECO:0000256" key="4">
    <source>
        <dbReference type="ARBA" id="ARBA00022679"/>
    </source>
</evidence>
<dbReference type="GO" id="GO:0008483">
    <property type="term" value="F:transaminase activity"/>
    <property type="evidence" value="ECO:0007669"/>
    <property type="project" value="UniProtKB-KW"/>
</dbReference>
<dbReference type="OrthoDB" id="9774591at2"/>
<dbReference type="PIRSF" id="PIRSF006487">
    <property type="entry name" value="GcvT"/>
    <property type="match status" value="1"/>
</dbReference>
<dbReference type="STRING" id="1555112.LIP_3639"/>
<evidence type="ECO:0000259" key="9">
    <source>
        <dbReference type="Pfam" id="PF01571"/>
    </source>
</evidence>
<evidence type="ECO:0000256" key="6">
    <source>
        <dbReference type="ARBA" id="ARBA00047665"/>
    </source>
</evidence>
<dbReference type="PANTHER" id="PTHR43757:SF2">
    <property type="entry name" value="AMINOMETHYLTRANSFERASE, MITOCHONDRIAL"/>
    <property type="match status" value="1"/>
</dbReference>
<evidence type="ECO:0000256" key="1">
    <source>
        <dbReference type="ARBA" id="ARBA00008609"/>
    </source>
</evidence>
<dbReference type="PATRIC" id="fig|1555112.3.peg.3674"/>
<name>A0A0K2SR07_LIMPI</name>
<evidence type="ECO:0000256" key="8">
    <source>
        <dbReference type="PIRSR" id="PIRSR006487-1"/>
    </source>
</evidence>
<feature type="binding site" evidence="8">
    <location>
        <position position="198"/>
    </location>
    <ligand>
        <name>substrate</name>
    </ligand>
</feature>
<protein>
    <recommendedName>
        <fullName evidence="2 7">Aminomethyltransferase</fullName>
        <ecNumber evidence="2 7">2.1.2.10</ecNumber>
    </recommendedName>
    <alternativeName>
        <fullName evidence="5 7">Glycine cleavage system T protein</fullName>
    </alternativeName>
</protein>
<dbReference type="InterPro" id="IPR029043">
    <property type="entry name" value="GcvT/YgfZ_C"/>
</dbReference>
<dbReference type="InterPro" id="IPR006223">
    <property type="entry name" value="GcvT"/>
</dbReference>
<keyword evidence="4 7" id="KW-0808">Transferase</keyword>
<comment type="similarity">
    <text evidence="1 7">Belongs to the GcvT family.</text>
</comment>
<reference evidence="12" key="1">
    <citation type="submission" date="2015-07" db="EMBL/GenBank/DDBJ databases">
        <title>Complete genome sequence and phylogenetic analysis of Limnochorda pilosa.</title>
        <authorList>
            <person name="Watanabe M."/>
            <person name="Kojima H."/>
            <person name="Fukui M."/>
        </authorList>
    </citation>
    <scope>NUCLEOTIDE SEQUENCE [LARGE SCALE GENOMIC DNA]</scope>
    <source>
        <strain evidence="12">HC45</strain>
    </source>
</reference>
<keyword evidence="12" id="KW-1185">Reference proteome</keyword>
<evidence type="ECO:0000256" key="7">
    <source>
        <dbReference type="HAMAP-Rule" id="MF_00259"/>
    </source>
</evidence>
<evidence type="ECO:0000256" key="5">
    <source>
        <dbReference type="ARBA" id="ARBA00031395"/>
    </source>
</evidence>
<evidence type="ECO:0000256" key="2">
    <source>
        <dbReference type="ARBA" id="ARBA00012616"/>
    </source>
</evidence>
<dbReference type="GO" id="GO:0005960">
    <property type="term" value="C:glycine cleavage complex"/>
    <property type="evidence" value="ECO:0007669"/>
    <property type="project" value="InterPro"/>
</dbReference>
<comment type="subunit">
    <text evidence="7">The glycine cleavage system is composed of four proteins: P, T, L and H.</text>
</comment>
<dbReference type="EMBL" id="AP014924">
    <property type="protein sequence ID" value="BAS29447.1"/>
    <property type="molecule type" value="Genomic_DNA"/>
</dbReference>
<dbReference type="Pfam" id="PF08669">
    <property type="entry name" value="GCV_T_C"/>
    <property type="match status" value="1"/>
</dbReference>
<dbReference type="EC" id="2.1.2.10" evidence="2 7"/>
<dbReference type="InterPro" id="IPR028896">
    <property type="entry name" value="GcvT/YgfZ/DmdA"/>
</dbReference>
<dbReference type="SUPFAM" id="SSF101790">
    <property type="entry name" value="Aminomethyltransferase beta-barrel domain"/>
    <property type="match status" value="1"/>
</dbReference>
<feature type="domain" description="GCVT N-terminal" evidence="9">
    <location>
        <begin position="11"/>
        <end position="262"/>
    </location>
</feature>
<feature type="domain" description="Aminomethyltransferase C-terminal" evidence="10">
    <location>
        <begin position="281"/>
        <end position="359"/>
    </location>
</feature>
<accession>A0A0K2SR07</accession>
<dbReference type="NCBIfam" id="NF001567">
    <property type="entry name" value="PRK00389.1"/>
    <property type="match status" value="1"/>
</dbReference>
<proteinExistence type="inferred from homology"/>
<gene>
    <name evidence="7" type="primary">gcvT</name>
    <name evidence="11" type="ORF">LIP_3639</name>
</gene>
<dbReference type="NCBIfam" id="TIGR00528">
    <property type="entry name" value="gcvT"/>
    <property type="match status" value="1"/>
</dbReference>
<dbReference type="GO" id="GO:0005829">
    <property type="term" value="C:cytosol"/>
    <property type="evidence" value="ECO:0007669"/>
    <property type="project" value="TreeGrafter"/>
</dbReference>
<comment type="function">
    <text evidence="7">The glycine cleavage system catalyzes the degradation of glycine.</text>
</comment>
<comment type="catalytic activity">
    <reaction evidence="6 7">
        <text>N(6)-[(R)-S(8)-aminomethyldihydrolipoyl]-L-lysyl-[protein] + (6S)-5,6,7,8-tetrahydrofolate = N(6)-[(R)-dihydrolipoyl]-L-lysyl-[protein] + (6R)-5,10-methylene-5,6,7,8-tetrahydrofolate + NH4(+)</text>
        <dbReference type="Rhea" id="RHEA:16945"/>
        <dbReference type="Rhea" id="RHEA-COMP:10475"/>
        <dbReference type="Rhea" id="RHEA-COMP:10492"/>
        <dbReference type="ChEBI" id="CHEBI:15636"/>
        <dbReference type="ChEBI" id="CHEBI:28938"/>
        <dbReference type="ChEBI" id="CHEBI:57453"/>
        <dbReference type="ChEBI" id="CHEBI:83100"/>
        <dbReference type="ChEBI" id="CHEBI:83143"/>
        <dbReference type="EC" id="2.1.2.10"/>
    </reaction>
</comment>
<sequence length="368" mass="39967">MVADLLRTPLREAHAGLGARLIGFAGWEMPVQYPEGILAEAAHVRRRAGLFDLSHMGEFWVEGPDAEAFLQRMLTNDVTLLRPGAAQYSLLCHPSGGILDDLVVYRLDRGFMLVVNAANRSKDFAFLDAYRPPGVVLEDRSLRTALIALQGPEAEGIMSRLAEPSPADLAFYHARRGRVAGKEALVSRTGYTGEDGFELYLAWDDAPAVWEKLVSSEGVKPAGLGARDVLRLEMAYPLYGNDIDEHTSPLEAGLAWVVKLEKGDFVGREAIARQKEQGVARRRVAFQQEGGAVPRHGYPIAGPDGEPVGEVTSGAYSPNAEAPIGMGYVPAPLARPDQELAVLVRGKKVPVRTRRGPFVPSRTKRPGA</sequence>
<dbReference type="PANTHER" id="PTHR43757">
    <property type="entry name" value="AMINOMETHYLTRANSFERASE"/>
    <property type="match status" value="1"/>
</dbReference>
<dbReference type="InterPro" id="IPR022903">
    <property type="entry name" value="GcvT_bac"/>
</dbReference>
<dbReference type="InterPro" id="IPR006222">
    <property type="entry name" value="GCVT_N"/>
</dbReference>
<dbReference type="RefSeq" id="WP_068141181.1">
    <property type="nucleotide sequence ID" value="NZ_AP014924.1"/>
</dbReference>
<evidence type="ECO:0000313" key="11">
    <source>
        <dbReference type="EMBL" id="BAS29447.1"/>
    </source>
</evidence>
<dbReference type="HAMAP" id="MF_00259">
    <property type="entry name" value="GcvT"/>
    <property type="match status" value="1"/>
</dbReference>
<organism evidence="11 12">
    <name type="scientific">Limnochorda pilosa</name>
    <dbReference type="NCBI Taxonomy" id="1555112"/>
    <lineage>
        <taxon>Bacteria</taxon>
        <taxon>Bacillati</taxon>
        <taxon>Bacillota</taxon>
        <taxon>Limnochordia</taxon>
        <taxon>Limnochordales</taxon>
        <taxon>Limnochordaceae</taxon>
        <taxon>Limnochorda</taxon>
    </lineage>
</organism>
<dbReference type="AlphaFoldDB" id="A0A0K2SR07"/>
<dbReference type="SUPFAM" id="SSF103025">
    <property type="entry name" value="Folate-binding domain"/>
    <property type="match status" value="1"/>
</dbReference>
<dbReference type="Gene3D" id="3.30.1360.120">
    <property type="entry name" value="Probable tRNA modification gtpase trme, domain 1"/>
    <property type="match status" value="1"/>
</dbReference>
<keyword evidence="3 7" id="KW-0032">Aminotransferase</keyword>
<dbReference type="InterPro" id="IPR027266">
    <property type="entry name" value="TrmE/GcvT-like"/>
</dbReference>
<dbReference type="Proteomes" id="UP000065807">
    <property type="component" value="Chromosome"/>
</dbReference>
<dbReference type="GO" id="GO:0019464">
    <property type="term" value="P:glycine decarboxylation via glycine cleavage system"/>
    <property type="evidence" value="ECO:0007669"/>
    <property type="project" value="UniProtKB-UniRule"/>
</dbReference>
<evidence type="ECO:0000313" key="12">
    <source>
        <dbReference type="Proteomes" id="UP000065807"/>
    </source>
</evidence>
<dbReference type="KEGG" id="lpil:LIP_3639"/>
<dbReference type="Pfam" id="PF01571">
    <property type="entry name" value="GCV_T"/>
    <property type="match status" value="1"/>
</dbReference>
<evidence type="ECO:0000259" key="10">
    <source>
        <dbReference type="Pfam" id="PF08669"/>
    </source>
</evidence>
<reference evidence="12" key="2">
    <citation type="journal article" date="2016" name="Int. J. Syst. Evol. Microbiol.">
        <title>Complete genome sequence and cell structure of Limnochorda pilosa, a Gram-negative spore-former within the phylum Firmicutes.</title>
        <authorList>
            <person name="Watanabe M."/>
            <person name="Kojima H."/>
            <person name="Fukui M."/>
        </authorList>
    </citation>
    <scope>NUCLEOTIDE SEQUENCE [LARGE SCALE GENOMIC DNA]</scope>
    <source>
        <strain evidence="12">HC45</strain>
    </source>
</reference>
<dbReference type="GO" id="GO:0004047">
    <property type="term" value="F:aminomethyltransferase activity"/>
    <property type="evidence" value="ECO:0007669"/>
    <property type="project" value="UniProtKB-UniRule"/>
</dbReference>
<dbReference type="InterPro" id="IPR013977">
    <property type="entry name" value="GcvT_C"/>
</dbReference>
<evidence type="ECO:0000256" key="3">
    <source>
        <dbReference type="ARBA" id="ARBA00022576"/>
    </source>
</evidence>